<protein>
    <submittedName>
        <fullName evidence="1">Uncharacterized protein</fullName>
    </submittedName>
</protein>
<organism evidence="1 2">
    <name type="scientific">Serendipita indica (strain DSM 11827)</name>
    <name type="common">Root endophyte fungus</name>
    <name type="synonym">Piriformospora indica</name>
    <dbReference type="NCBI Taxonomy" id="1109443"/>
    <lineage>
        <taxon>Eukaryota</taxon>
        <taxon>Fungi</taxon>
        <taxon>Dikarya</taxon>
        <taxon>Basidiomycota</taxon>
        <taxon>Agaricomycotina</taxon>
        <taxon>Agaricomycetes</taxon>
        <taxon>Sebacinales</taxon>
        <taxon>Serendipitaceae</taxon>
        <taxon>Serendipita</taxon>
    </lineage>
</organism>
<evidence type="ECO:0000313" key="1">
    <source>
        <dbReference type="EMBL" id="CCA76317.1"/>
    </source>
</evidence>
<accession>G4TYC4</accession>
<keyword evidence="2" id="KW-1185">Reference proteome</keyword>
<dbReference type="OrthoDB" id="3331754at2759"/>
<proteinExistence type="predicted"/>
<dbReference type="EMBL" id="CAFZ01000695">
    <property type="protein sequence ID" value="CCA76317.1"/>
    <property type="molecule type" value="Genomic_DNA"/>
</dbReference>
<dbReference type="HOGENOM" id="CLU_717891_0_0_1"/>
<comment type="caution">
    <text evidence="1">The sequence shown here is derived from an EMBL/GenBank/DDBJ whole genome shotgun (WGS) entry which is preliminary data.</text>
</comment>
<dbReference type="InParanoid" id="G4TYC4"/>
<gene>
    <name evidence="1" type="ORF">PIIN_10312</name>
</gene>
<dbReference type="Proteomes" id="UP000007148">
    <property type="component" value="Unassembled WGS sequence"/>
</dbReference>
<sequence length="385" mass="44416">MPQTDIVYKLPVEIWEQVFNYLCHRSFVQGDTGGLQEHISRSLVRYFRDILQPARNQLAIIECQPTVIVTTIAGHPAWEAERLEGLNPYPSYDKTIGSVVNWPSAWLTQSWPLLQSLVLDPNFPFNPIPILSRAPNLRLLSCRLETTRAENGNIYPLLHHPQLKRLTHLSLCLNDWQLINSPLPKLILPFLIVFQLRFQTFDRSSGTGTALLNLIPWKLPILRTFSLQGKIDMATHHQLQPFLDRHASIVVNFVNNLTSLSHRKTLYMMLLHFYRLQVYSVDVDCILREDICVSQSTSPEMQRESPTLLLTAARRIVPNFNTLTRVMLGESWRNIRHMHNQPDRSDVDFKDKLMALLVGFQKYGIVVVDIHGVKMPRGSSDWLEK</sequence>
<evidence type="ECO:0000313" key="2">
    <source>
        <dbReference type="Proteomes" id="UP000007148"/>
    </source>
</evidence>
<reference evidence="1 2" key="1">
    <citation type="journal article" date="2011" name="PLoS Pathog.">
        <title>Endophytic Life Strategies Decoded by Genome and Transcriptome Analyses of the Mutualistic Root Symbiont Piriformospora indica.</title>
        <authorList>
            <person name="Zuccaro A."/>
            <person name="Lahrmann U."/>
            <person name="Guldener U."/>
            <person name="Langen G."/>
            <person name="Pfiffi S."/>
            <person name="Biedenkopf D."/>
            <person name="Wong P."/>
            <person name="Samans B."/>
            <person name="Grimm C."/>
            <person name="Basiewicz M."/>
            <person name="Murat C."/>
            <person name="Martin F."/>
            <person name="Kogel K.H."/>
        </authorList>
    </citation>
    <scope>NUCLEOTIDE SEQUENCE [LARGE SCALE GENOMIC DNA]</scope>
    <source>
        <strain evidence="1 2">DSM 11827</strain>
    </source>
</reference>
<dbReference type="AlphaFoldDB" id="G4TYC4"/>
<name>G4TYC4_SERID</name>